<dbReference type="EMBL" id="LN609302">
    <property type="protein sequence ID" value="CEF53345.1"/>
    <property type="molecule type" value="Genomic_DNA"/>
</dbReference>
<dbReference type="AlphaFoldDB" id="A0A0U5FU15"/>
<dbReference type="STRING" id="431306.AGA_164"/>
<reference evidence="2" key="1">
    <citation type="submission" date="2014-09" db="EMBL/GenBank/DDBJ databases">
        <authorList>
            <person name="Illeghems K.G."/>
        </authorList>
    </citation>
    <scope>NUCLEOTIDE SEQUENCE [LARGE SCALE GENOMIC DNA]</scope>
    <source>
        <strain evidence="2">LMG 23848T</strain>
    </source>
</reference>
<dbReference type="Proteomes" id="UP000068250">
    <property type="component" value="Chromosome I"/>
</dbReference>
<gene>
    <name evidence="1" type="ORF">AGA_164</name>
</gene>
<organism evidence="1 2">
    <name type="scientific">Acetobacter ghanensis</name>
    <dbReference type="NCBI Taxonomy" id="431306"/>
    <lineage>
        <taxon>Bacteria</taxon>
        <taxon>Pseudomonadati</taxon>
        <taxon>Pseudomonadota</taxon>
        <taxon>Alphaproteobacteria</taxon>
        <taxon>Acetobacterales</taxon>
        <taxon>Acetobacteraceae</taxon>
        <taxon>Acetobacter</taxon>
    </lineage>
</organism>
<evidence type="ECO:0000313" key="1">
    <source>
        <dbReference type="EMBL" id="CEF53345.1"/>
    </source>
</evidence>
<evidence type="ECO:0000313" key="2">
    <source>
        <dbReference type="Proteomes" id="UP000068250"/>
    </source>
</evidence>
<accession>A0A0U5FU15</accession>
<name>A0A0U5FU15_9PROT</name>
<protein>
    <submittedName>
        <fullName evidence="1">Uncharacterized protein</fullName>
    </submittedName>
</protein>
<proteinExistence type="predicted"/>
<sequence>MYSGTVYGLAPNKATGICSVSFHASKAFLVSYSAVFSMHINGFRRGSLFCMIWYRQWRRLPLSRAYPGSGRILFNLTPAGTVDVQVFHQQ</sequence>